<dbReference type="PROSITE" id="PS51202">
    <property type="entry name" value="RCK_C"/>
    <property type="match status" value="1"/>
</dbReference>
<dbReference type="Pfam" id="PF02080">
    <property type="entry name" value="TrkA_C"/>
    <property type="match status" value="1"/>
</dbReference>
<dbReference type="PANTHER" id="PTHR43833:SF9">
    <property type="entry name" value="POTASSIUM CHANNEL PROTEIN YUGO-RELATED"/>
    <property type="match status" value="1"/>
</dbReference>
<proteinExistence type="predicted"/>
<gene>
    <name evidence="2" type="ORF">DNH61_03385</name>
</gene>
<dbReference type="Gene3D" id="3.30.70.1450">
    <property type="entry name" value="Regulator of K+ conductance, C-terminal domain"/>
    <property type="match status" value="1"/>
</dbReference>
<dbReference type="Pfam" id="PF25991">
    <property type="entry name" value="KhtT_N"/>
    <property type="match status" value="1"/>
</dbReference>
<dbReference type="InterPro" id="IPR036721">
    <property type="entry name" value="RCK_C_sf"/>
</dbReference>
<dbReference type="EMBL" id="QKRB01000028">
    <property type="protein sequence ID" value="PZD97403.1"/>
    <property type="molecule type" value="Genomic_DNA"/>
</dbReference>
<dbReference type="InterPro" id="IPR050721">
    <property type="entry name" value="Trk_Ktr_HKT_K-transport"/>
</dbReference>
<sequence>MKIRSAELPGIGKKISFITAENSMIVIIIHHTGKRDLYFFEDSDNDEADFSINLSSEETRELGAQLLGALYQPVDLDRLEFFRKQIRIEWLELHPESPLAGKSIAESRIRSRTGASIIGIVKEDDVQAVPDIDILLHPGDTLMVLGKREQVRELEALCRKEPE</sequence>
<dbReference type="AlphaFoldDB" id="A0A2W1LEZ6"/>
<name>A0A2W1LEZ6_9BACL</name>
<dbReference type="InterPro" id="IPR006037">
    <property type="entry name" value="RCK_C"/>
</dbReference>
<dbReference type="PANTHER" id="PTHR43833">
    <property type="entry name" value="POTASSIUM CHANNEL PROTEIN 2-RELATED-RELATED"/>
    <property type="match status" value="1"/>
</dbReference>
<dbReference type="OrthoDB" id="67547at2"/>
<feature type="domain" description="RCK C-terminal" evidence="1">
    <location>
        <begin position="76"/>
        <end position="160"/>
    </location>
</feature>
<evidence type="ECO:0000313" key="3">
    <source>
        <dbReference type="Proteomes" id="UP000249522"/>
    </source>
</evidence>
<dbReference type="GO" id="GO:0008324">
    <property type="term" value="F:monoatomic cation transmembrane transporter activity"/>
    <property type="evidence" value="ECO:0007669"/>
    <property type="project" value="InterPro"/>
</dbReference>
<dbReference type="SUPFAM" id="SSF116726">
    <property type="entry name" value="TrkA C-terminal domain-like"/>
    <property type="match status" value="1"/>
</dbReference>
<comment type="caution">
    <text evidence="2">The sequence shown here is derived from an EMBL/GenBank/DDBJ whole genome shotgun (WGS) entry which is preliminary data.</text>
</comment>
<evidence type="ECO:0000259" key="1">
    <source>
        <dbReference type="PROSITE" id="PS51202"/>
    </source>
</evidence>
<protein>
    <submittedName>
        <fullName evidence="2">Potassium transporter TrkA</fullName>
    </submittedName>
</protein>
<evidence type="ECO:0000313" key="2">
    <source>
        <dbReference type="EMBL" id="PZD97403.1"/>
    </source>
</evidence>
<reference evidence="2 3" key="1">
    <citation type="submission" date="2018-06" db="EMBL/GenBank/DDBJ databases">
        <title>Paenibacillus imtechensis sp. nov.</title>
        <authorList>
            <person name="Pinnaka A.K."/>
            <person name="Singh H."/>
            <person name="Kaur M."/>
        </authorList>
    </citation>
    <scope>NUCLEOTIDE SEQUENCE [LARGE SCALE GENOMIC DNA]</scope>
    <source>
        <strain evidence="2 3">SMB1</strain>
    </source>
</reference>
<accession>A0A2W1LEZ6</accession>
<dbReference type="InterPro" id="IPR058776">
    <property type="entry name" value="KhtT-like_N"/>
</dbReference>
<dbReference type="Proteomes" id="UP000249522">
    <property type="component" value="Unassembled WGS sequence"/>
</dbReference>
<organism evidence="2 3">
    <name type="scientific">Paenibacillus sambharensis</name>
    <dbReference type="NCBI Taxonomy" id="1803190"/>
    <lineage>
        <taxon>Bacteria</taxon>
        <taxon>Bacillati</taxon>
        <taxon>Bacillota</taxon>
        <taxon>Bacilli</taxon>
        <taxon>Bacillales</taxon>
        <taxon>Paenibacillaceae</taxon>
        <taxon>Paenibacillus</taxon>
    </lineage>
</organism>
<dbReference type="PIRSF" id="PIRSF005028">
    <property type="entry name" value="KhtT"/>
    <property type="match status" value="1"/>
</dbReference>
<dbReference type="RefSeq" id="WP_111145261.1">
    <property type="nucleotide sequence ID" value="NZ_QKRB01000028.1"/>
</dbReference>
<dbReference type="GO" id="GO:0006813">
    <property type="term" value="P:potassium ion transport"/>
    <property type="evidence" value="ECO:0007669"/>
    <property type="project" value="InterPro"/>
</dbReference>
<keyword evidence="3" id="KW-1185">Reference proteome</keyword>
<dbReference type="InterPro" id="IPR026278">
    <property type="entry name" value="KhtT"/>
</dbReference>